<dbReference type="GO" id="GO:0016627">
    <property type="term" value="F:oxidoreductase activity, acting on the CH-CH group of donors"/>
    <property type="evidence" value="ECO:0007669"/>
    <property type="project" value="InterPro"/>
</dbReference>
<dbReference type="SUPFAM" id="SSF47203">
    <property type="entry name" value="Acyl-CoA dehydrogenase C-terminal domain-like"/>
    <property type="match status" value="1"/>
</dbReference>
<dbReference type="PANTHER" id="PTHR43292:SF4">
    <property type="entry name" value="ACYL-COA DEHYDROGENASE FADE34"/>
    <property type="match status" value="1"/>
</dbReference>
<proteinExistence type="inferred from homology"/>
<dbReference type="PANTHER" id="PTHR43292">
    <property type="entry name" value="ACYL-COA DEHYDROGENASE"/>
    <property type="match status" value="1"/>
</dbReference>
<dbReference type="InterPro" id="IPR013786">
    <property type="entry name" value="AcylCoA_DH/ox_N"/>
</dbReference>
<dbReference type="GO" id="GO:0005886">
    <property type="term" value="C:plasma membrane"/>
    <property type="evidence" value="ECO:0007669"/>
    <property type="project" value="TreeGrafter"/>
</dbReference>
<organism evidence="10 11">
    <name type="scientific">Hydrocarboniphaga effusa AP103</name>
    <dbReference type="NCBI Taxonomy" id="1172194"/>
    <lineage>
        <taxon>Bacteria</taxon>
        <taxon>Pseudomonadati</taxon>
        <taxon>Pseudomonadota</taxon>
        <taxon>Gammaproteobacteria</taxon>
        <taxon>Nevskiales</taxon>
        <taxon>Nevskiaceae</taxon>
        <taxon>Hydrocarboniphaga</taxon>
    </lineage>
</organism>
<evidence type="ECO:0000256" key="2">
    <source>
        <dbReference type="ARBA" id="ARBA00009347"/>
    </source>
</evidence>
<keyword evidence="5 6" id="KW-0560">Oxidoreductase</keyword>
<dbReference type="Gene3D" id="1.20.140.10">
    <property type="entry name" value="Butyryl-CoA Dehydrogenase, subunit A, domain 3"/>
    <property type="match status" value="1"/>
</dbReference>
<comment type="similarity">
    <text evidence="2 6">Belongs to the acyl-CoA dehydrogenase family.</text>
</comment>
<dbReference type="InterPro" id="IPR006091">
    <property type="entry name" value="Acyl-CoA_Oxase/DH_mid-dom"/>
</dbReference>
<dbReference type="EMBL" id="AKGD01000001">
    <property type="protein sequence ID" value="EIT70826.1"/>
    <property type="molecule type" value="Genomic_DNA"/>
</dbReference>
<dbReference type="STRING" id="1172194.WQQ_09630"/>
<dbReference type="Pfam" id="PF02771">
    <property type="entry name" value="Acyl-CoA_dh_N"/>
    <property type="match status" value="1"/>
</dbReference>
<evidence type="ECO:0000256" key="3">
    <source>
        <dbReference type="ARBA" id="ARBA00022630"/>
    </source>
</evidence>
<evidence type="ECO:0000256" key="4">
    <source>
        <dbReference type="ARBA" id="ARBA00022827"/>
    </source>
</evidence>
<reference evidence="10 11" key="1">
    <citation type="journal article" date="2012" name="J. Bacteriol.">
        <title>Genome Sequence of n-Alkane-Degrading Hydrocarboniphaga effusa Strain AP103T (ATCC BAA-332T).</title>
        <authorList>
            <person name="Chang H.K."/>
            <person name="Zylstra G.J."/>
            <person name="Chae J.C."/>
        </authorList>
    </citation>
    <scope>NUCLEOTIDE SEQUENCE [LARGE SCALE GENOMIC DNA]</scope>
    <source>
        <strain evidence="10 11">AP103</strain>
    </source>
</reference>
<dbReference type="InterPro" id="IPR046373">
    <property type="entry name" value="Acyl-CoA_Oxase/DH_mid-dom_sf"/>
</dbReference>
<feature type="domain" description="Acyl-CoA dehydrogenase/oxidase N-terminal" evidence="9">
    <location>
        <begin position="7"/>
        <end position="131"/>
    </location>
</feature>
<dbReference type="SUPFAM" id="SSF56645">
    <property type="entry name" value="Acyl-CoA dehydrogenase NM domain-like"/>
    <property type="match status" value="1"/>
</dbReference>
<dbReference type="FunFam" id="2.40.110.10:FF:000011">
    <property type="entry name" value="Acyl-CoA dehydrogenase FadE34"/>
    <property type="match status" value="1"/>
</dbReference>
<gene>
    <name evidence="10" type="ORF">WQQ_09630</name>
</gene>
<dbReference type="InterPro" id="IPR052161">
    <property type="entry name" value="Mycobact_Acyl-CoA_DH"/>
</dbReference>
<dbReference type="RefSeq" id="WP_007183919.1">
    <property type="nucleotide sequence ID" value="NZ_AKGD01000001.1"/>
</dbReference>
<dbReference type="GO" id="GO:0050660">
    <property type="term" value="F:flavin adenine dinucleotide binding"/>
    <property type="evidence" value="ECO:0007669"/>
    <property type="project" value="InterPro"/>
</dbReference>
<dbReference type="AlphaFoldDB" id="I8I3X5"/>
<dbReference type="Proteomes" id="UP000003704">
    <property type="component" value="Unassembled WGS sequence"/>
</dbReference>
<feature type="domain" description="Acyl-CoA oxidase/dehydrogenase middle" evidence="8">
    <location>
        <begin position="135"/>
        <end position="229"/>
    </location>
</feature>
<comment type="cofactor">
    <cofactor evidence="1 6">
        <name>FAD</name>
        <dbReference type="ChEBI" id="CHEBI:57692"/>
    </cofactor>
</comment>
<dbReference type="Pfam" id="PF02770">
    <property type="entry name" value="Acyl-CoA_dh_M"/>
    <property type="match status" value="1"/>
</dbReference>
<dbReference type="Pfam" id="PF00441">
    <property type="entry name" value="Acyl-CoA_dh_1"/>
    <property type="match status" value="1"/>
</dbReference>
<keyword evidence="11" id="KW-1185">Reference proteome</keyword>
<evidence type="ECO:0000256" key="6">
    <source>
        <dbReference type="RuleBase" id="RU362125"/>
    </source>
</evidence>
<dbReference type="InterPro" id="IPR009100">
    <property type="entry name" value="AcylCoA_DH/oxidase_NM_dom_sf"/>
</dbReference>
<feature type="domain" description="Acyl-CoA dehydrogenase/oxidase C-terminal" evidence="7">
    <location>
        <begin position="241"/>
        <end position="392"/>
    </location>
</feature>
<evidence type="ECO:0000259" key="8">
    <source>
        <dbReference type="Pfam" id="PF02770"/>
    </source>
</evidence>
<evidence type="ECO:0000256" key="5">
    <source>
        <dbReference type="ARBA" id="ARBA00023002"/>
    </source>
</evidence>
<evidence type="ECO:0000256" key="1">
    <source>
        <dbReference type="ARBA" id="ARBA00001974"/>
    </source>
</evidence>
<accession>I8I3X5</accession>
<evidence type="ECO:0000259" key="9">
    <source>
        <dbReference type="Pfam" id="PF02771"/>
    </source>
</evidence>
<dbReference type="InterPro" id="IPR036250">
    <property type="entry name" value="AcylCo_DH-like_C"/>
</dbReference>
<dbReference type="Gene3D" id="1.10.540.10">
    <property type="entry name" value="Acyl-CoA dehydrogenase/oxidase, N-terminal domain"/>
    <property type="match status" value="1"/>
</dbReference>
<dbReference type="OrthoDB" id="9769473at2"/>
<comment type="caution">
    <text evidence="10">The sequence shown here is derived from an EMBL/GenBank/DDBJ whole genome shotgun (WGS) entry which is preliminary data.</text>
</comment>
<evidence type="ECO:0000259" key="7">
    <source>
        <dbReference type="Pfam" id="PF00441"/>
    </source>
</evidence>
<sequence>MNLADTVEQADFRARARAFIREHAPWDQVAIARKLRFAGKPFENEADWIALSKRWQRTKHEAGWACLVWPSEYGGRGLTPVENVIFQEEEGPFVELNGPFMISQGFIAPTLMAFASDEDKRRFLPAIARGENVWCQMFSEPAAGSDLAGVRLRAEKVEGGFKLNGQKLWTSGAHYAEWGMALVRTDAEAVKHKGLTMLYLDMKSPGLTVRPIAELSGHAHFNEVFFDDVFVPDAQVLGGVNNGWKVALTTLMNERMTIGASTPMGFEEIFELANQPDASGARPIDSEAVRLKLADWYAKDCGVRFGVQRLLTALAEGGEPGPEASVGKLVGANTTQEIAAFGLDLLGSRALVRSEGDDPAYCFHWMFHFGALHRIEGGTDEILRNVLAERVLGLPPEIRVDKGAFKDVPSAPPAGSR</sequence>
<name>I8I3X5_9GAMM</name>
<evidence type="ECO:0000313" key="10">
    <source>
        <dbReference type="EMBL" id="EIT70826.1"/>
    </source>
</evidence>
<dbReference type="InterPro" id="IPR009075">
    <property type="entry name" value="AcylCo_DH/oxidase_C"/>
</dbReference>
<dbReference type="Gene3D" id="2.40.110.10">
    <property type="entry name" value="Butyryl-CoA Dehydrogenase, subunit A, domain 2"/>
    <property type="match status" value="1"/>
</dbReference>
<dbReference type="InterPro" id="IPR037069">
    <property type="entry name" value="AcylCoA_DH/ox_N_sf"/>
</dbReference>
<keyword evidence="4 6" id="KW-0274">FAD</keyword>
<keyword evidence="3 6" id="KW-0285">Flavoprotein</keyword>
<protein>
    <submittedName>
        <fullName evidence="10">Putative acyl-CoA dehydrogenase</fullName>
    </submittedName>
</protein>
<evidence type="ECO:0000313" key="11">
    <source>
        <dbReference type="Proteomes" id="UP000003704"/>
    </source>
</evidence>